<feature type="transmembrane region" description="Helical" evidence="9">
    <location>
        <begin position="102"/>
        <end position="126"/>
    </location>
</feature>
<keyword evidence="2 6" id="KW-0645">Protease</keyword>
<evidence type="ECO:0000256" key="8">
    <source>
        <dbReference type="SAM" id="MobiDB-lite"/>
    </source>
</evidence>
<dbReference type="SUPFAM" id="SSF54001">
    <property type="entry name" value="Cysteine proteinases"/>
    <property type="match status" value="1"/>
</dbReference>
<feature type="transmembrane region" description="Helical" evidence="9">
    <location>
        <begin position="538"/>
        <end position="557"/>
    </location>
</feature>
<feature type="transmembrane region" description="Helical" evidence="9">
    <location>
        <begin position="481"/>
        <end position="499"/>
    </location>
</feature>
<evidence type="ECO:0000256" key="1">
    <source>
        <dbReference type="ARBA" id="ARBA00007623"/>
    </source>
</evidence>
<dbReference type="PROSITE" id="PS50203">
    <property type="entry name" value="CALPAIN_CAT"/>
    <property type="match status" value="1"/>
</dbReference>
<feature type="transmembrane region" description="Helical" evidence="9">
    <location>
        <begin position="29"/>
        <end position="47"/>
    </location>
</feature>
<evidence type="ECO:0000313" key="11">
    <source>
        <dbReference type="EMBL" id="CEM11427.1"/>
    </source>
</evidence>
<feature type="transmembrane region" description="Helical" evidence="9">
    <location>
        <begin position="856"/>
        <end position="875"/>
    </location>
</feature>
<feature type="transmembrane region" description="Helical" evidence="9">
    <location>
        <begin position="511"/>
        <end position="532"/>
    </location>
</feature>
<feature type="transmembrane region" description="Helical" evidence="9">
    <location>
        <begin position="207"/>
        <end position="226"/>
    </location>
</feature>
<feature type="domain" description="Calpain catalytic" evidence="10">
    <location>
        <begin position="1772"/>
        <end position="2127"/>
    </location>
</feature>
<feature type="region of interest" description="Disordered" evidence="8">
    <location>
        <begin position="1611"/>
        <end position="1648"/>
    </location>
</feature>
<dbReference type="InterPro" id="IPR038765">
    <property type="entry name" value="Papain-like_cys_pep_sf"/>
</dbReference>
<dbReference type="SMART" id="SM00720">
    <property type="entry name" value="calpain_III"/>
    <property type="match status" value="1"/>
</dbReference>
<dbReference type="EMBL" id="CDMY01000416">
    <property type="protein sequence ID" value="CEM11427.1"/>
    <property type="molecule type" value="Genomic_DNA"/>
</dbReference>
<feature type="transmembrane region" description="Helical" evidence="9">
    <location>
        <begin position="397"/>
        <end position="419"/>
    </location>
</feature>
<feature type="transmembrane region" description="Helical" evidence="9">
    <location>
        <begin position="765"/>
        <end position="787"/>
    </location>
</feature>
<accession>A0A0G4FDZ9</accession>
<dbReference type="PANTHER" id="PTHR10183">
    <property type="entry name" value="CALPAIN"/>
    <property type="match status" value="1"/>
</dbReference>
<dbReference type="VEuPathDB" id="CryptoDB:Vbra_1174"/>
<feature type="transmembrane region" description="Helical" evidence="9">
    <location>
        <begin position="986"/>
        <end position="1005"/>
    </location>
</feature>
<feature type="transmembrane region" description="Helical" evidence="9">
    <location>
        <begin position="739"/>
        <end position="759"/>
    </location>
</feature>
<evidence type="ECO:0000256" key="3">
    <source>
        <dbReference type="ARBA" id="ARBA00022801"/>
    </source>
</evidence>
<proteinExistence type="inferred from homology"/>
<keyword evidence="9" id="KW-0812">Transmembrane</keyword>
<feature type="transmembrane region" description="Helical" evidence="9">
    <location>
        <begin position="1017"/>
        <end position="1041"/>
    </location>
</feature>
<organism evidence="11 12">
    <name type="scientific">Vitrella brassicaformis (strain CCMP3155)</name>
    <dbReference type="NCBI Taxonomy" id="1169540"/>
    <lineage>
        <taxon>Eukaryota</taxon>
        <taxon>Sar</taxon>
        <taxon>Alveolata</taxon>
        <taxon>Colpodellida</taxon>
        <taxon>Vitrellaceae</taxon>
        <taxon>Vitrella</taxon>
    </lineage>
</organism>
<keyword evidence="12" id="KW-1185">Reference proteome</keyword>
<feature type="transmembrane region" description="Helical" evidence="9">
    <location>
        <begin position="132"/>
        <end position="152"/>
    </location>
</feature>
<feature type="transmembrane region" description="Helical" evidence="9">
    <location>
        <begin position="887"/>
        <end position="910"/>
    </location>
</feature>
<name>A0A0G4FDZ9_VITBC</name>
<comment type="similarity">
    <text evidence="1">Belongs to the peptidase C2 family.</text>
</comment>
<keyword evidence="9" id="KW-0472">Membrane</keyword>
<feature type="region of interest" description="Disordered" evidence="8">
    <location>
        <begin position="254"/>
        <end position="348"/>
    </location>
</feature>
<dbReference type="InterPro" id="IPR022683">
    <property type="entry name" value="Calpain_III"/>
</dbReference>
<keyword evidence="7" id="KW-0175">Coiled coil</keyword>
<dbReference type="STRING" id="1169540.A0A0G4FDZ9"/>
<dbReference type="PROSITE" id="PS00139">
    <property type="entry name" value="THIOL_PROTEASE_CYS"/>
    <property type="match status" value="1"/>
</dbReference>
<reference evidence="11 12" key="1">
    <citation type="submission" date="2014-11" db="EMBL/GenBank/DDBJ databases">
        <authorList>
            <person name="Zhu J."/>
            <person name="Qi W."/>
            <person name="Song R."/>
        </authorList>
    </citation>
    <scope>NUCLEOTIDE SEQUENCE [LARGE SCALE GENOMIC DNA]</scope>
</reference>
<feature type="compositionally biased region" description="Basic and acidic residues" evidence="8">
    <location>
        <begin position="296"/>
        <end position="307"/>
    </location>
</feature>
<protein>
    <recommendedName>
        <fullName evidence="10">Calpain catalytic domain-containing protein</fullName>
    </recommendedName>
</protein>
<keyword evidence="4 6" id="KW-0788">Thiol protease</keyword>
<dbReference type="CDD" id="cd00044">
    <property type="entry name" value="CysPc"/>
    <property type="match status" value="1"/>
</dbReference>
<dbReference type="GO" id="GO:0006508">
    <property type="term" value="P:proteolysis"/>
    <property type="evidence" value="ECO:0007669"/>
    <property type="project" value="UniProtKB-KW"/>
</dbReference>
<dbReference type="SMART" id="SM00230">
    <property type="entry name" value="CysPc"/>
    <property type="match status" value="1"/>
</dbReference>
<feature type="transmembrane region" description="Helical" evidence="9">
    <location>
        <begin position="922"/>
        <end position="944"/>
    </location>
</feature>
<evidence type="ECO:0000256" key="5">
    <source>
        <dbReference type="PIRSR" id="PIRSR622684-1"/>
    </source>
</evidence>
<evidence type="ECO:0000256" key="2">
    <source>
        <dbReference type="ARBA" id="ARBA00022670"/>
    </source>
</evidence>
<dbReference type="InterPro" id="IPR022682">
    <property type="entry name" value="Calpain_domain_III"/>
</dbReference>
<dbReference type="InterPro" id="IPR036213">
    <property type="entry name" value="Calpain_III_sf"/>
</dbReference>
<dbReference type="Pfam" id="PF00648">
    <property type="entry name" value="Peptidase_C2"/>
    <property type="match status" value="1"/>
</dbReference>
<keyword evidence="9" id="KW-1133">Transmembrane helix</keyword>
<feature type="active site" evidence="5 6">
    <location>
        <position position="1842"/>
    </location>
</feature>
<dbReference type="Gene3D" id="3.90.70.10">
    <property type="entry name" value="Cysteine proteinases"/>
    <property type="match status" value="1"/>
</dbReference>
<dbReference type="SUPFAM" id="SSF49758">
    <property type="entry name" value="Calpain large subunit, middle domain (domain III)"/>
    <property type="match status" value="1"/>
</dbReference>
<feature type="transmembrane region" description="Helical" evidence="9">
    <location>
        <begin position="671"/>
        <end position="691"/>
    </location>
</feature>
<dbReference type="OrthoDB" id="312490at2759"/>
<evidence type="ECO:0000256" key="7">
    <source>
        <dbReference type="SAM" id="Coils"/>
    </source>
</evidence>
<feature type="transmembrane region" description="Helical" evidence="9">
    <location>
        <begin position="1047"/>
        <end position="1069"/>
    </location>
</feature>
<evidence type="ECO:0000313" key="12">
    <source>
        <dbReference type="Proteomes" id="UP000041254"/>
    </source>
</evidence>
<dbReference type="InterPro" id="IPR022684">
    <property type="entry name" value="Calpain_cysteine_protease"/>
</dbReference>
<dbReference type="PRINTS" id="PR00704">
    <property type="entry name" value="CALPAIN"/>
</dbReference>
<feature type="transmembrane region" description="Helical" evidence="9">
    <location>
        <begin position="1104"/>
        <end position="1127"/>
    </location>
</feature>
<evidence type="ECO:0000256" key="4">
    <source>
        <dbReference type="ARBA" id="ARBA00022807"/>
    </source>
</evidence>
<feature type="compositionally biased region" description="Basic and acidic residues" evidence="8">
    <location>
        <begin position="1611"/>
        <end position="1627"/>
    </location>
</feature>
<dbReference type="Gene3D" id="2.60.120.380">
    <property type="match status" value="1"/>
</dbReference>
<keyword evidence="3 6" id="KW-0378">Hydrolase</keyword>
<gene>
    <name evidence="11" type="ORF">Vbra_1174</name>
</gene>
<dbReference type="PANTHER" id="PTHR10183:SF379">
    <property type="entry name" value="CALPAIN-5"/>
    <property type="match status" value="1"/>
</dbReference>
<evidence type="ECO:0000259" key="10">
    <source>
        <dbReference type="PROSITE" id="PS50203"/>
    </source>
</evidence>
<dbReference type="InterPro" id="IPR000169">
    <property type="entry name" value="Pept_cys_AS"/>
</dbReference>
<sequence>MGFDAACFQSFTPPYRNSSAWRPALSRESATWLLPACVLFVLMICVLERAQWNVRRIPLFLISLYHAVRRTLSAGSTEVARTRTRQAEKEETPLWFLRLVPLLYAVVTMLMALSLIFLVLWVWRLLQHDVPAFVAIGLPLTVLCFLAFLGGLRRFAALNFSFSPSVIVLFALSFCLWLVFQLAVLVVSRNEKEGCDEPLYSFNGFAIVFYSLNMVPVVLCVYASFWKLHLPFGEFIAEVDQQLLKMRQQRDGGDMGVGRLTLHHPHTSSEPPQSAGFTLGDTTTTTRRSSLSPAVTDHRDGHGEEHTSGGTTSDPSRSDASGSPPSNPSKAPDGKTSGTRRSARSLPHIKGMGTVVAGLWGMTADDTPTKDDIDPSEVVNMAVEAVDARRQRQARKLIYWLYGSAVLILVGHAVCVYLLKMGTIPEYIYELWRDDADRVPNNSTIAADTTSLALVPALGASSNNSTSESNVDPEDPDRPRLIGFSSVVIIVVLDLVIMFSSRSLGDGFNSAAVLCLLMLACRCGLCITYNYWFVGHAAIFAALGILLSTAIVSKRLPVGDREQQFRRQMKTIRVVQEYISKVNVAGSRVEDGRGQKDYGCADAEEDSMELEDVVIDEPPGELTGESASAAVSERITPRRMRGMTRLATMNLSYFAHWRSTLKQEGCRSPEVLLSGLAILFILEMLVCSLMSDKESVVPKLLNMDQLLYGVVSLLVVACWMVTAIGIRKWQQRMKMTKQIGALLSFSYCMLIGAGALLWALTHQPIILWVAIFAPLGVPPFLIFYAQWVENQFEILRPPAERTPANCNCIRAFFGPLAGGGCHLPATDYKTLGCFSISYIILWCLAIGVSFYQKPSWFGWTAGFVLHQLFGTFLGWKGYFGKLQIGPFQVLCISVLVLAQVAFGVLCSMLVIQRRDNIVDKPWAIMALSFVLVLYFAVVLFAAALARWKDKNWQPNLFSSFAIYISLLSLIAVSLGAAIAFSEKWPLGVGGLLVCLFLAYVYFAMCKWVENRFYMPKWVLGGLAGWIALVLIICAVGATVHYHKGYVFRWISGGYSILLLCVIASIVHLWKRAILKNKTLWIPSTLMPIYKYEPHRGAVRPSYKLPYLVLAAFLMLLLWGMLAAMFVYPVRLGLIVSSLSLPLFMIFVLHYATMGQRALRQHVQALSLSFIRSCYNQVNGRLTRQHTGEIGEKTKATFHQNELARFGAPLNLTPVPAVATSRVDVLEPVIGDDPKENWLCKLGQRRRSLERQGWLWGWVRLEEGGGRPARKEFLSHLHEHLLKIADLDRSITDHVEVCRAERTDFEMHVISTAVAARKQERNQLLWLYRSLGPEYATARPDEIDALDDNTVRRLKGTVQRLRALEDYKRDSFKRNYEAERRRREKLEEQEQQQTESLATGILQSLAIMNDSDQDQGPVFAQEVIERCLDVYLGLAPSFWSSRGSEVDHFDMGEVPGDGVKSTAEQSMAELDVKGDMSPLPEIEAPRREETDAIHGEAQRDLFEAFESGGQWLQSVPLGDSVSIADSSDAASLPDPSVPAPIRPHESAGVLRFFPSSSTMDATPPLPAPPTRVLTEVIQTGNGSFSEVHVTSSGLLQHPSVSMTDLEMRRLLSSGDRARERHVIRERRPYSPTRVSEPGKDGPPSLSLQQRQGHIAVEETESELLEREGGMGDVDGLGITSDETERKVSSWLRKQGNLSGVLRNLEQVGLELEAMQSAADDDIELRKQVDDRLNNWSQFQRGVTESKDKLNELQRLVSQRLKEVRSLCSKLNRKFTDYAFPPNEESLGQGPCFQAWVRNLSWLRPEEVYQRRTCLLCDNEDGTFGSAKDIDIAEEINQGELGDCWFLSALSVLSTRPALMERVFHPEARRTCPYGVYALQFYKDGRVKPVIVDDLVPSSIASDGSVYKCTGLPRCPKFAKPAWRYDRDHHRCPQSWMMLIEKAYAKLHGSYSSIEGGLVHMALVDLTGGFGDIINLRRTFSPTANFDGTHWQKMVDAHRLGYLIGAGSPGVGGDDAGGGEIAGGTGCDGSPWAQDVSPLGIVQGHAYAVLDVREVDAGGGKRYKLIKLRNPWGREGVEWKGDFSDGSHQWTTRLKRLLEYEPLPGDGIFWMSFEDFVNQFDDVYICRVFDDPTGLNGKWCKNVFHGAWTKGLTAGGSTNHTSVTSNPHYVITVKKPTTVYVVLAQKDTRGTTKELHPIALELYAFSKPRRVRKSREDYQALVNKHDCYCALREVSREFYLTPRTYTLLVSTFEPGQEAEFALTIFTDETSEIDIRDVTELDSHKDRERGPKL</sequence>
<feature type="active site" evidence="5 6">
    <location>
        <position position="2043"/>
    </location>
</feature>
<evidence type="ECO:0000256" key="9">
    <source>
        <dbReference type="SAM" id="Phobius"/>
    </source>
</evidence>
<feature type="active site" evidence="5 6">
    <location>
        <position position="2068"/>
    </location>
</feature>
<feature type="transmembrane region" description="Helical" evidence="9">
    <location>
        <begin position="164"/>
        <end position="187"/>
    </location>
</feature>
<dbReference type="InterPro" id="IPR001300">
    <property type="entry name" value="Peptidase_C2_calpain_cat"/>
</dbReference>
<dbReference type="Proteomes" id="UP000041254">
    <property type="component" value="Unassembled WGS sequence"/>
</dbReference>
<feature type="transmembrane region" description="Helical" evidence="9">
    <location>
        <begin position="706"/>
        <end position="727"/>
    </location>
</feature>
<feature type="transmembrane region" description="Helical" evidence="9">
    <location>
        <begin position="831"/>
        <end position="850"/>
    </location>
</feature>
<feature type="coiled-coil region" evidence="7">
    <location>
        <begin position="1368"/>
        <end position="1395"/>
    </location>
</feature>
<dbReference type="GO" id="GO:0004198">
    <property type="term" value="F:calcium-dependent cysteine-type endopeptidase activity"/>
    <property type="evidence" value="ECO:0007669"/>
    <property type="project" value="InterPro"/>
</dbReference>
<feature type="transmembrane region" description="Helical" evidence="9">
    <location>
        <begin position="956"/>
        <end position="980"/>
    </location>
</feature>
<evidence type="ECO:0000256" key="6">
    <source>
        <dbReference type="PROSITE-ProRule" id="PRU00239"/>
    </source>
</evidence>
<dbReference type="InParanoid" id="A0A0G4FDZ9"/>
<dbReference type="Pfam" id="PF01067">
    <property type="entry name" value="Calpain_III"/>
    <property type="match status" value="1"/>
</dbReference>